<reference evidence="1 2" key="1">
    <citation type="submission" date="2019-01" db="EMBL/GenBank/DDBJ databases">
        <title>Sequencing of cultivated peanut Arachis hypogaea provides insights into genome evolution and oil improvement.</title>
        <authorList>
            <person name="Chen X."/>
        </authorList>
    </citation>
    <scope>NUCLEOTIDE SEQUENCE [LARGE SCALE GENOMIC DNA]</scope>
    <source>
        <strain evidence="2">cv. Fuhuasheng</strain>
        <tissue evidence="1">Leaves</tissue>
    </source>
</reference>
<sequence>MIDAFAASVGIPMDTVHCKALFGKGLSLALDSLLVRLSFVGFVGNIPVFLAKPQTYMNLSGESVSN</sequence>
<dbReference type="Pfam" id="PF01195">
    <property type="entry name" value="Pept_tRNA_hydro"/>
    <property type="match status" value="1"/>
</dbReference>
<proteinExistence type="predicted"/>
<dbReference type="STRING" id="3818.A0A445C783"/>
<dbReference type="InterPro" id="IPR036416">
    <property type="entry name" value="Pept_tRNA_hydro_sf"/>
</dbReference>
<dbReference type="EMBL" id="SDMP01000007">
    <property type="protein sequence ID" value="RYR46805.1"/>
    <property type="molecule type" value="Genomic_DNA"/>
</dbReference>
<evidence type="ECO:0000313" key="2">
    <source>
        <dbReference type="Proteomes" id="UP000289738"/>
    </source>
</evidence>
<dbReference type="AlphaFoldDB" id="A0A445C783"/>
<organism evidence="1 2">
    <name type="scientific">Arachis hypogaea</name>
    <name type="common">Peanut</name>
    <dbReference type="NCBI Taxonomy" id="3818"/>
    <lineage>
        <taxon>Eukaryota</taxon>
        <taxon>Viridiplantae</taxon>
        <taxon>Streptophyta</taxon>
        <taxon>Embryophyta</taxon>
        <taxon>Tracheophyta</taxon>
        <taxon>Spermatophyta</taxon>
        <taxon>Magnoliopsida</taxon>
        <taxon>eudicotyledons</taxon>
        <taxon>Gunneridae</taxon>
        <taxon>Pentapetalae</taxon>
        <taxon>rosids</taxon>
        <taxon>fabids</taxon>
        <taxon>Fabales</taxon>
        <taxon>Fabaceae</taxon>
        <taxon>Papilionoideae</taxon>
        <taxon>50 kb inversion clade</taxon>
        <taxon>dalbergioids sensu lato</taxon>
        <taxon>Dalbergieae</taxon>
        <taxon>Pterocarpus clade</taxon>
        <taxon>Arachis</taxon>
    </lineage>
</organism>
<accession>A0A445C783</accession>
<keyword evidence="2" id="KW-1185">Reference proteome</keyword>
<dbReference type="PANTHER" id="PTHR17224:SF4">
    <property type="entry name" value="PEPTIDYL-TRNA HYDROLASE, MITOCHONDRIAL"/>
    <property type="match status" value="1"/>
</dbReference>
<dbReference type="GO" id="GO:0004045">
    <property type="term" value="F:peptidyl-tRNA hydrolase activity"/>
    <property type="evidence" value="ECO:0007669"/>
    <property type="project" value="InterPro"/>
</dbReference>
<dbReference type="Gene3D" id="3.40.50.1470">
    <property type="entry name" value="Peptidyl-tRNA hydrolase"/>
    <property type="match status" value="1"/>
</dbReference>
<dbReference type="InterPro" id="IPR001328">
    <property type="entry name" value="Pept_tRNA_hydro"/>
</dbReference>
<dbReference type="PANTHER" id="PTHR17224">
    <property type="entry name" value="PEPTIDYL-TRNA HYDROLASE"/>
    <property type="match status" value="1"/>
</dbReference>
<dbReference type="SUPFAM" id="SSF53178">
    <property type="entry name" value="Peptidyl-tRNA hydrolase-like"/>
    <property type="match status" value="1"/>
</dbReference>
<evidence type="ECO:0000313" key="1">
    <source>
        <dbReference type="EMBL" id="RYR46805.1"/>
    </source>
</evidence>
<name>A0A445C783_ARAHY</name>
<protein>
    <submittedName>
        <fullName evidence="1">Uncharacterized protein</fullName>
    </submittedName>
</protein>
<comment type="caution">
    <text evidence="1">The sequence shown here is derived from an EMBL/GenBank/DDBJ whole genome shotgun (WGS) entry which is preliminary data.</text>
</comment>
<dbReference type="Proteomes" id="UP000289738">
    <property type="component" value="Chromosome A07"/>
</dbReference>
<gene>
    <name evidence="1" type="ORF">Ahy_A07g032633</name>
</gene>